<proteinExistence type="inferred from homology"/>
<dbReference type="InterPro" id="IPR050682">
    <property type="entry name" value="ModA/WtpA"/>
</dbReference>
<evidence type="ECO:0000313" key="6">
    <source>
        <dbReference type="Proteomes" id="UP001317742"/>
    </source>
</evidence>
<keyword evidence="2" id="KW-0479">Metal-binding</keyword>
<keyword evidence="3 4" id="KW-0732">Signal</keyword>
<evidence type="ECO:0000256" key="4">
    <source>
        <dbReference type="SAM" id="SignalP"/>
    </source>
</evidence>
<dbReference type="NCBIfam" id="TIGR01256">
    <property type="entry name" value="modA"/>
    <property type="match status" value="1"/>
</dbReference>
<evidence type="ECO:0000313" key="5">
    <source>
        <dbReference type="EMBL" id="BDQ36991.1"/>
    </source>
</evidence>
<accession>A0ABN6S4Q3</accession>
<keyword evidence="6" id="KW-1185">Reference proteome</keyword>
<dbReference type="Proteomes" id="UP001317742">
    <property type="component" value="Chromosome"/>
</dbReference>
<evidence type="ECO:0008006" key="7">
    <source>
        <dbReference type="Google" id="ProtNLM"/>
    </source>
</evidence>
<evidence type="ECO:0000256" key="1">
    <source>
        <dbReference type="ARBA" id="ARBA00009175"/>
    </source>
</evidence>
<dbReference type="Pfam" id="PF13531">
    <property type="entry name" value="SBP_bac_11"/>
    <property type="match status" value="1"/>
</dbReference>
<dbReference type="PANTHER" id="PTHR30632">
    <property type="entry name" value="MOLYBDATE-BINDING PERIPLASMIC PROTEIN"/>
    <property type="match status" value="1"/>
</dbReference>
<evidence type="ECO:0000256" key="2">
    <source>
        <dbReference type="ARBA" id="ARBA00022723"/>
    </source>
</evidence>
<reference evidence="5 6" key="1">
    <citation type="submission" date="2022-08" db="EMBL/GenBank/DDBJ databases">
        <title>Genome Sequence of the sulphate-reducing bacterium, Pseudodesulfovibrio sp. SYK.</title>
        <authorList>
            <person name="Kondo R."/>
            <person name="Kataoka T."/>
        </authorList>
    </citation>
    <scope>NUCLEOTIDE SEQUENCE [LARGE SCALE GENOMIC DNA]</scope>
    <source>
        <strain evidence="5 6">SYK</strain>
    </source>
</reference>
<feature type="signal peptide" evidence="4">
    <location>
        <begin position="1"/>
        <end position="23"/>
    </location>
</feature>
<gene>
    <name evidence="5" type="ORF">SYK_13510</name>
</gene>
<feature type="chain" id="PRO_5045036435" description="Molybdate ABC transporter substrate-binding protein" evidence="4">
    <location>
        <begin position="24"/>
        <end position="240"/>
    </location>
</feature>
<dbReference type="PANTHER" id="PTHR30632:SF14">
    <property type="entry name" value="TUNGSTATE_MOLYBDATE_CHROMATE-BINDING PROTEIN MODA"/>
    <property type="match status" value="1"/>
</dbReference>
<comment type="similarity">
    <text evidence="1">Belongs to the bacterial solute-binding protein ModA family.</text>
</comment>
<dbReference type="Gene3D" id="3.40.190.10">
    <property type="entry name" value="Periplasmic binding protein-like II"/>
    <property type="match status" value="2"/>
</dbReference>
<sequence>MRTTRTIIVTAFLILCIATVASAENAVLASGAGYKKMVNALNTAYTKNTGQTVDLLFGNMARVTTLAKKSGNVDIVLGDASFLKKAQLTFSEKQELGHGKLVLAFAKNCPYSSVADLDKAGRIALPDTHKAIYGKAAREFLESNGNLPGIKQRLLEVSTIPQVFSYLTTNEVDMGFLNLTHALNVADKLGGYVIVDQKGYSPIVILAALLKDSRHMKQAKDFLRFLETPEAQTILRENGL</sequence>
<name>A0ABN6S4Q3_9BACT</name>
<protein>
    <recommendedName>
        <fullName evidence="7">Molybdate ABC transporter substrate-binding protein</fullName>
    </recommendedName>
</protein>
<dbReference type="EMBL" id="AP026709">
    <property type="protein sequence ID" value="BDQ36991.1"/>
    <property type="molecule type" value="Genomic_DNA"/>
</dbReference>
<dbReference type="InterPro" id="IPR005950">
    <property type="entry name" value="ModA"/>
</dbReference>
<organism evidence="5 6">
    <name type="scientific">Pseudodesulfovibrio nedwellii</name>
    <dbReference type="NCBI Taxonomy" id="2973072"/>
    <lineage>
        <taxon>Bacteria</taxon>
        <taxon>Pseudomonadati</taxon>
        <taxon>Thermodesulfobacteriota</taxon>
        <taxon>Desulfovibrionia</taxon>
        <taxon>Desulfovibrionales</taxon>
        <taxon>Desulfovibrionaceae</taxon>
    </lineage>
</organism>
<dbReference type="SUPFAM" id="SSF53850">
    <property type="entry name" value="Periplasmic binding protein-like II"/>
    <property type="match status" value="1"/>
</dbReference>
<evidence type="ECO:0000256" key="3">
    <source>
        <dbReference type="ARBA" id="ARBA00022729"/>
    </source>
</evidence>
<dbReference type="RefSeq" id="WP_281762860.1">
    <property type="nucleotide sequence ID" value="NZ_AP026709.1"/>
</dbReference>